<evidence type="ECO:0000256" key="2">
    <source>
        <dbReference type="ARBA" id="ARBA00022759"/>
    </source>
</evidence>
<dbReference type="InterPro" id="IPR011604">
    <property type="entry name" value="PDDEXK-like_dom_sf"/>
</dbReference>
<proteinExistence type="predicted"/>
<accession>A0A9D4CFN9</accession>
<dbReference type="Gene3D" id="3.90.320.10">
    <property type="match status" value="1"/>
</dbReference>
<evidence type="ECO:0000256" key="5">
    <source>
        <dbReference type="SAM" id="MobiDB-lite"/>
    </source>
</evidence>
<keyword evidence="7" id="KW-1185">Reference proteome</keyword>
<evidence type="ECO:0000313" key="6">
    <source>
        <dbReference type="EMBL" id="KAH3724384.1"/>
    </source>
</evidence>
<dbReference type="AlphaFoldDB" id="A0A9D4CFN9"/>
<evidence type="ECO:0000256" key="1">
    <source>
        <dbReference type="ARBA" id="ARBA00022722"/>
    </source>
</evidence>
<evidence type="ECO:0000256" key="4">
    <source>
        <dbReference type="ARBA" id="ARBA00022839"/>
    </source>
</evidence>
<reference evidence="6" key="2">
    <citation type="submission" date="2020-11" db="EMBL/GenBank/DDBJ databases">
        <authorList>
            <person name="McCartney M.A."/>
            <person name="Auch B."/>
            <person name="Kono T."/>
            <person name="Mallez S."/>
            <person name="Becker A."/>
            <person name="Gohl D.M."/>
            <person name="Silverstein K.A.T."/>
            <person name="Koren S."/>
            <person name="Bechman K.B."/>
            <person name="Herman A."/>
            <person name="Abrahante J.E."/>
            <person name="Garbe J."/>
        </authorList>
    </citation>
    <scope>NUCLEOTIDE SEQUENCE</scope>
    <source>
        <strain evidence="6">Duluth1</strain>
        <tissue evidence="6">Whole animal</tissue>
    </source>
</reference>
<gene>
    <name evidence="6" type="ORF">DPMN_050200</name>
</gene>
<keyword evidence="3" id="KW-0378">Hydrolase</keyword>
<dbReference type="GO" id="GO:0004519">
    <property type="term" value="F:endonuclease activity"/>
    <property type="evidence" value="ECO:0007669"/>
    <property type="project" value="UniProtKB-KW"/>
</dbReference>
<dbReference type="GO" id="GO:0006281">
    <property type="term" value="P:DNA repair"/>
    <property type="evidence" value="ECO:0007669"/>
    <property type="project" value="UniProtKB-ARBA"/>
</dbReference>
<reference evidence="6" key="1">
    <citation type="journal article" date="2019" name="bioRxiv">
        <title>The Genome of the Zebra Mussel, Dreissena polymorpha: A Resource for Invasive Species Research.</title>
        <authorList>
            <person name="McCartney M.A."/>
            <person name="Auch B."/>
            <person name="Kono T."/>
            <person name="Mallez S."/>
            <person name="Zhang Y."/>
            <person name="Obille A."/>
            <person name="Becker A."/>
            <person name="Abrahante J.E."/>
            <person name="Garbe J."/>
            <person name="Badalamenti J.P."/>
            <person name="Herman A."/>
            <person name="Mangelson H."/>
            <person name="Liachko I."/>
            <person name="Sullivan S."/>
            <person name="Sone E.D."/>
            <person name="Koren S."/>
            <person name="Silverstein K.A.T."/>
            <person name="Beckman K.B."/>
            <person name="Gohl D.M."/>
        </authorList>
    </citation>
    <scope>NUCLEOTIDE SEQUENCE</scope>
    <source>
        <strain evidence="6">Duluth1</strain>
        <tissue evidence="6">Whole animal</tissue>
    </source>
</reference>
<organism evidence="6 7">
    <name type="scientific">Dreissena polymorpha</name>
    <name type="common">Zebra mussel</name>
    <name type="synonym">Mytilus polymorpha</name>
    <dbReference type="NCBI Taxonomy" id="45954"/>
    <lineage>
        <taxon>Eukaryota</taxon>
        <taxon>Metazoa</taxon>
        <taxon>Spiralia</taxon>
        <taxon>Lophotrochozoa</taxon>
        <taxon>Mollusca</taxon>
        <taxon>Bivalvia</taxon>
        <taxon>Autobranchia</taxon>
        <taxon>Heteroconchia</taxon>
        <taxon>Euheterodonta</taxon>
        <taxon>Imparidentia</taxon>
        <taxon>Neoheterodontei</taxon>
        <taxon>Myida</taxon>
        <taxon>Dreissenoidea</taxon>
        <taxon>Dreissenidae</taxon>
        <taxon>Dreissena</taxon>
    </lineage>
</organism>
<feature type="region of interest" description="Disordered" evidence="5">
    <location>
        <begin position="1"/>
        <end position="21"/>
    </location>
</feature>
<comment type="caution">
    <text evidence="6">The sequence shown here is derived from an EMBL/GenBank/DDBJ whole genome shotgun (WGS) entry which is preliminary data.</text>
</comment>
<dbReference type="SUPFAM" id="SSF52980">
    <property type="entry name" value="Restriction endonuclease-like"/>
    <property type="match status" value="1"/>
</dbReference>
<evidence type="ECO:0000313" key="7">
    <source>
        <dbReference type="Proteomes" id="UP000828390"/>
    </source>
</evidence>
<protein>
    <submittedName>
        <fullName evidence="6">Uncharacterized protein</fullName>
    </submittedName>
</protein>
<keyword evidence="1" id="KW-0540">Nuclease</keyword>
<dbReference type="Pfam" id="PF01771">
    <property type="entry name" value="Viral_alk_exo"/>
    <property type="match status" value="1"/>
</dbReference>
<dbReference type="EMBL" id="JAIWYP010000012">
    <property type="protein sequence ID" value="KAH3724384.1"/>
    <property type="molecule type" value="Genomic_DNA"/>
</dbReference>
<keyword evidence="2" id="KW-0255">Endonuclease</keyword>
<name>A0A9D4CFN9_DREPO</name>
<evidence type="ECO:0000256" key="3">
    <source>
        <dbReference type="ARBA" id="ARBA00022801"/>
    </source>
</evidence>
<keyword evidence="4" id="KW-0269">Exonuclease</keyword>
<dbReference type="InterPro" id="IPR011335">
    <property type="entry name" value="Restrct_endonuc-II-like"/>
</dbReference>
<dbReference type="GO" id="GO:0004527">
    <property type="term" value="F:exonuclease activity"/>
    <property type="evidence" value="ECO:0007669"/>
    <property type="project" value="UniProtKB-KW"/>
</dbReference>
<sequence>MTASELQPLINGNRSKPVPSVIPSGRDQLPDISTLQSLQKVYPEAVFFTTIPKLDPEETETASEGGEFQECMQSLRGLNREYGTLPVDDESLRCIWSHYKCRKEQVDMLEKETRGQSVCPLWFEHRKGRITGTKAHDVFVMKESSNTDNLVRLITGSKCPRVKAGIERKQLRAAISSPIRKLLSANTKSPYSSKSKKPLLIVTTLSDVRPPNAFEMNDIEPNGVIATRYFNVL</sequence>
<feature type="compositionally biased region" description="Polar residues" evidence="5">
    <location>
        <begin position="1"/>
        <end position="14"/>
    </location>
</feature>
<dbReference type="InterPro" id="IPR034720">
    <property type="entry name" value="Viral_alk_exo"/>
</dbReference>
<dbReference type="Proteomes" id="UP000828390">
    <property type="component" value="Unassembled WGS sequence"/>
</dbReference>